<dbReference type="STRING" id="1267021.FPB0191_01100"/>
<sequence>MIIFTCALYYFLVIVGFFFQYYFKKFTASDYYMNPQLNLKRVFCIAYHYFILGYSMLLFELVGNEVIQSFTVLISVVIIFIVYISFSGNLEFAISPREIKRKRKRKWK</sequence>
<dbReference type="HOGENOM" id="CLU_2232635_0_0_6"/>
<dbReference type="AlphaFoldDB" id="A0A0A7S081"/>
<dbReference type="KEGG" id="fpp:FPB0191_01100"/>
<feature type="transmembrane region" description="Helical" evidence="1">
    <location>
        <begin position="44"/>
        <end position="63"/>
    </location>
</feature>
<evidence type="ECO:0000256" key="1">
    <source>
        <dbReference type="SAM" id="Phobius"/>
    </source>
</evidence>
<keyword evidence="1" id="KW-0812">Transmembrane</keyword>
<keyword evidence="1" id="KW-1133">Transmembrane helix</keyword>
<dbReference type="Proteomes" id="UP000030901">
    <property type="component" value="Chromosome"/>
</dbReference>
<protein>
    <submittedName>
        <fullName evidence="2">Uncharacterized protein</fullName>
    </submittedName>
</protein>
<proteinExistence type="predicted"/>
<feature type="transmembrane region" description="Helical" evidence="1">
    <location>
        <begin position="69"/>
        <end position="94"/>
    </location>
</feature>
<accession>A0A0A7S081</accession>
<reference evidence="2 3" key="1">
    <citation type="journal article" date="2014" name="Appl. Environ. Microbiol.">
        <title>Gut symbionts from distinct hosts exhibit genotoxic activity via divergent colibactin biosynthetic pathways.</title>
        <authorList>
            <person name="Engel P."/>
            <person name="Vizcaino M.I."/>
            <person name="Crawford J.M."/>
        </authorList>
    </citation>
    <scope>NUCLEOTIDE SEQUENCE [LARGE SCALE GENOMIC DNA]</scope>
    <source>
        <strain evidence="2 3">PEB0191</strain>
    </source>
</reference>
<organism evidence="2 3">
    <name type="scientific">Frischella perrara</name>
    <dbReference type="NCBI Taxonomy" id="1267021"/>
    <lineage>
        <taxon>Bacteria</taxon>
        <taxon>Pseudomonadati</taxon>
        <taxon>Pseudomonadota</taxon>
        <taxon>Gammaproteobacteria</taxon>
        <taxon>Orbales</taxon>
        <taxon>Orbaceae</taxon>
        <taxon>Frischella</taxon>
    </lineage>
</organism>
<evidence type="ECO:0000313" key="2">
    <source>
        <dbReference type="EMBL" id="AJA44924.1"/>
    </source>
</evidence>
<gene>
    <name evidence="2" type="ORF">FPB0191_01100</name>
</gene>
<dbReference type="EMBL" id="CP009056">
    <property type="protein sequence ID" value="AJA44924.1"/>
    <property type="molecule type" value="Genomic_DNA"/>
</dbReference>
<name>A0A0A7S081_FRIPE</name>
<evidence type="ECO:0000313" key="3">
    <source>
        <dbReference type="Proteomes" id="UP000030901"/>
    </source>
</evidence>
<keyword evidence="3" id="KW-1185">Reference proteome</keyword>
<keyword evidence="1" id="KW-0472">Membrane</keyword>
<feature type="transmembrane region" description="Helical" evidence="1">
    <location>
        <begin position="6"/>
        <end position="23"/>
    </location>
</feature>